<dbReference type="AlphaFoldDB" id="D9SJS2"/>
<evidence type="ECO:0000313" key="2">
    <source>
        <dbReference type="Proteomes" id="UP000001235"/>
    </source>
</evidence>
<sequence>MIKGLDLFRHHFDDYTDRYVLIGGVAASLVMEEAGLDFRATKDIDLVLIVEAMDAEFGQHFWQFIQDGGYEIRERSGGKPQFYRFQKPTNPGFPVMLELFSRIPDGLLLSVDAHLTPIPIDEAVSSLSAILLDNDYYQFILAGVHVSDGIAWVREDRLIPLKANAWLDMSKRVAQGETIDSQKVRKHLHDVLRLSQVLAPGTRIDLPARVAEDLNQFLGLIVQENVDMKTLGLGKTNLAVIIDRISVAYGLTQ</sequence>
<gene>
    <name evidence="1" type="ordered locus">Galf_0377</name>
</gene>
<accession>D9SJS2</accession>
<dbReference type="RefSeq" id="WP_013292364.1">
    <property type="nucleotide sequence ID" value="NC_014394.1"/>
</dbReference>
<dbReference type="OrthoDB" id="9795020at2"/>
<reference evidence="1 2" key="1">
    <citation type="submission" date="2010-08" db="EMBL/GenBank/DDBJ databases">
        <title>Complete sequence of Gallionella capsiferriformans ES-2.</title>
        <authorList>
            <consortium name="US DOE Joint Genome Institute"/>
            <person name="Lucas S."/>
            <person name="Copeland A."/>
            <person name="Lapidus A."/>
            <person name="Cheng J.-F."/>
            <person name="Bruce D."/>
            <person name="Goodwin L."/>
            <person name="Pitluck S."/>
            <person name="Chertkov O."/>
            <person name="Davenport K.W."/>
            <person name="Detter J.C."/>
            <person name="Han C."/>
            <person name="Tapia R."/>
            <person name="Land M."/>
            <person name="Hauser L."/>
            <person name="Chang Y.-J."/>
            <person name="Jeffries C."/>
            <person name="Kyrpides N."/>
            <person name="Ivanova N."/>
            <person name="Mikhailova N."/>
            <person name="Shelobolina E.S."/>
            <person name="Picardal F."/>
            <person name="Roden E."/>
            <person name="Emerson D."/>
            <person name="Woyke T."/>
        </authorList>
    </citation>
    <scope>NUCLEOTIDE SEQUENCE [LARGE SCALE GENOMIC DNA]</scope>
    <source>
        <strain evidence="1 2">ES-2</strain>
    </source>
</reference>
<evidence type="ECO:0008006" key="3">
    <source>
        <dbReference type="Google" id="ProtNLM"/>
    </source>
</evidence>
<organism evidence="1 2">
    <name type="scientific">Gallionella capsiferriformans (strain ES-2)</name>
    <name type="common">Gallionella ferruginea capsiferriformans (strain ES-2)</name>
    <dbReference type="NCBI Taxonomy" id="395494"/>
    <lineage>
        <taxon>Bacteria</taxon>
        <taxon>Pseudomonadati</taxon>
        <taxon>Pseudomonadota</taxon>
        <taxon>Betaproteobacteria</taxon>
        <taxon>Nitrosomonadales</taxon>
        <taxon>Gallionellaceae</taxon>
        <taxon>Gallionella</taxon>
    </lineage>
</organism>
<protein>
    <recommendedName>
        <fullName evidence="3">Nucleotidyl transferase AbiEii/AbiGii toxin family protein</fullName>
    </recommendedName>
</protein>
<proteinExistence type="predicted"/>
<keyword evidence="2" id="KW-1185">Reference proteome</keyword>
<dbReference type="STRING" id="395494.Galf_0377"/>
<dbReference type="EMBL" id="CP002159">
    <property type="protein sequence ID" value="ADL54421.1"/>
    <property type="molecule type" value="Genomic_DNA"/>
</dbReference>
<dbReference type="KEGG" id="gca:Galf_0377"/>
<evidence type="ECO:0000313" key="1">
    <source>
        <dbReference type="EMBL" id="ADL54421.1"/>
    </source>
</evidence>
<dbReference type="HOGENOM" id="CLU_096751_0_0_4"/>
<dbReference type="Proteomes" id="UP000001235">
    <property type="component" value="Chromosome"/>
</dbReference>
<name>D9SJS2_GALCS</name>
<dbReference type="eggNOG" id="ENOG502Z9IV">
    <property type="taxonomic scope" value="Bacteria"/>
</dbReference>